<gene>
    <name evidence="2" type="ORF">ABLV49_23645</name>
</gene>
<evidence type="ECO:0000256" key="1">
    <source>
        <dbReference type="SAM" id="MobiDB-lite"/>
    </source>
</evidence>
<proteinExistence type="predicted"/>
<dbReference type="Pfam" id="PF10387">
    <property type="entry name" value="DUF2442"/>
    <property type="match status" value="1"/>
</dbReference>
<reference evidence="2" key="1">
    <citation type="submission" date="2024-05" db="EMBL/GenBank/DDBJ databases">
        <authorList>
            <person name="Bunk B."/>
            <person name="Swiderski J."/>
            <person name="Sproer C."/>
            <person name="Thiel V."/>
        </authorList>
    </citation>
    <scope>NUCLEOTIDE SEQUENCE</scope>
    <source>
        <strain evidence="2">DSM 17735</strain>
        <plasmid evidence="2">p2</plasmid>
    </source>
</reference>
<sequence>MTTTVKVQSRFDEPVTQEVLTEALERGRQRGGEGIHATALQYVPQLQSLLFSFPDHSAVALPVRNYPELAALNDAELQALTLGFGGSALCLEARDLHISIAGLVSASQPLMDMAATLIAARNGRQTSPAKTAAARSNGRKGGRPRLTVAL</sequence>
<geneLocation type="plasmid" evidence="2">
    <name>p2</name>
</geneLocation>
<protein>
    <submittedName>
        <fullName evidence="2">DUF2442 domain-containing protein</fullName>
    </submittedName>
</protein>
<dbReference type="InterPro" id="IPR018841">
    <property type="entry name" value="DUF2442"/>
</dbReference>
<organism evidence="2">
    <name type="scientific">Polaromonas hydrogenivorans</name>
    <dbReference type="NCBI Taxonomy" id="335476"/>
    <lineage>
        <taxon>Bacteria</taxon>
        <taxon>Pseudomonadati</taxon>
        <taxon>Pseudomonadota</taxon>
        <taxon>Betaproteobacteria</taxon>
        <taxon>Burkholderiales</taxon>
        <taxon>Comamonadaceae</taxon>
        <taxon>Polaromonas</taxon>
    </lineage>
</organism>
<dbReference type="Gene3D" id="3.30.2020.40">
    <property type="entry name" value="Uncharacterised protein PF10387, DUF2442"/>
    <property type="match status" value="1"/>
</dbReference>
<evidence type="ECO:0000313" key="2">
    <source>
        <dbReference type="EMBL" id="XBP72797.1"/>
    </source>
</evidence>
<dbReference type="RefSeq" id="WP_349282569.1">
    <property type="nucleotide sequence ID" value="NZ_CBCSCU010000055.1"/>
</dbReference>
<dbReference type="EMBL" id="CP157677">
    <property type="protein sequence ID" value="XBP72797.1"/>
    <property type="molecule type" value="Genomic_DNA"/>
</dbReference>
<accession>A0AAU7LYS6</accession>
<keyword evidence="2" id="KW-0614">Plasmid</keyword>
<dbReference type="AlphaFoldDB" id="A0AAU7LYS6"/>
<name>A0AAU7LYS6_9BURK</name>
<feature type="region of interest" description="Disordered" evidence="1">
    <location>
        <begin position="125"/>
        <end position="150"/>
    </location>
</feature>